<organism evidence="1 2">
    <name type="scientific">Nitrosospira multiformis</name>
    <dbReference type="NCBI Taxonomy" id="1231"/>
    <lineage>
        <taxon>Bacteria</taxon>
        <taxon>Pseudomonadati</taxon>
        <taxon>Pseudomonadota</taxon>
        <taxon>Betaproteobacteria</taxon>
        <taxon>Nitrosomonadales</taxon>
        <taxon>Nitrosomonadaceae</taxon>
        <taxon>Nitrosospira</taxon>
    </lineage>
</organism>
<evidence type="ECO:0000313" key="1">
    <source>
        <dbReference type="EMBL" id="SDR10825.1"/>
    </source>
</evidence>
<reference evidence="1 2" key="1">
    <citation type="submission" date="2016-10" db="EMBL/GenBank/DDBJ databases">
        <authorList>
            <person name="Varghese N."/>
            <person name="Submissions S."/>
        </authorList>
    </citation>
    <scope>NUCLEOTIDE SEQUENCE [LARGE SCALE GENOMIC DNA]</scope>
    <source>
        <strain evidence="1 2">Nl1</strain>
    </source>
</reference>
<comment type="caution">
    <text evidence="1">The sequence shown here is derived from an EMBL/GenBank/DDBJ whole genome shotgun (WGS) entry which is preliminary data.</text>
</comment>
<gene>
    <name evidence="1" type="ORF">SAMN05216402_3262</name>
</gene>
<proteinExistence type="predicted"/>
<protein>
    <submittedName>
        <fullName evidence="1">Uncharacterized protein</fullName>
    </submittedName>
</protein>
<dbReference type="Proteomes" id="UP000183471">
    <property type="component" value="Unassembled WGS sequence"/>
</dbReference>
<name>A0ABY0TMS4_9PROT</name>
<dbReference type="EMBL" id="FNKY01000002">
    <property type="protein sequence ID" value="SDR10825.1"/>
    <property type="molecule type" value="Genomic_DNA"/>
</dbReference>
<sequence>MGRIYGAHDYMKQQFKIRVCAMREDFRFLWCVELGQANLSFIIDKIRYR</sequence>
<accession>A0ABY0TMS4</accession>
<keyword evidence="2" id="KW-1185">Reference proteome</keyword>
<evidence type="ECO:0000313" key="2">
    <source>
        <dbReference type="Proteomes" id="UP000183471"/>
    </source>
</evidence>